<dbReference type="KEGG" id="hhg:XM38_003910"/>
<proteinExistence type="predicted"/>
<accession>A0A1Z3HGP9</accession>
<keyword evidence="3" id="KW-1185">Reference proteome</keyword>
<reference evidence="2 3" key="1">
    <citation type="journal article" date="2016" name="Biochim. Biophys. Acta">
        <title>Characterization of red-shifted phycobilisomes isolated from the chlorophyll f-containing cyanobacterium Halomicronema hongdechloris.</title>
        <authorList>
            <person name="Li Y."/>
            <person name="Lin Y."/>
            <person name="Garvey C.J."/>
            <person name="Birch D."/>
            <person name="Corkery R.W."/>
            <person name="Loughlin P.C."/>
            <person name="Scheer H."/>
            <person name="Willows R.D."/>
            <person name="Chen M."/>
        </authorList>
    </citation>
    <scope>NUCLEOTIDE SEQUENCE [LARGE SCALE GENOMIC DNA]</scope>
    <source>
        <strain evidence="2 3">C2206</strain>
    </source>
</reference>
<evidence type="ECO:0000259" key="1">
    <source>
        <dbReference type="Pfam" id="PF13619"/>
    </source>
</evidence>
<gene>
    <name evidence="2" type="ORF">XM38_003910</name>
</gene>
<feature type="domain" description="KTSC" evidence="1">
    <location>
        <begin position="2"/>
        <end position="35"/>
    </location>
</feature>
<organism evidence="2 3">
    <name type="scientific">Halomicronema hongdechloris C2206</name>
    <dbReference type="NCBI Taxonomy" id="1641165"/>
    <lineage>
        <taxon>Bacteria</taxon>
        <taxon>Bacillati</taxon>
        <taxon>Cyanobacteriota</taxon>
        <taxon>Cyanophyceae</taxon>
        <taxon>Nodosilineales</taxon>
        <taxon>Nodosilineaceae</taxon>
        <taxon>Halomicronema</taxon>
    </lineage>
</organism>
<dbReference type="OrthoDB" id="9802326at2"/>
<protein>
    <recommendedName>
        <fullName evidence="1">KTSC domain-containing protein</fullName>
    </recommendedName>
</protein>
<dbReference type="Pfam" id="PF13619">
    <property type="entry name" value="KTSC"/>
    <property type="match status" value="1"/>
</dbReference>
<dbReference type="EMBL" id="CP021983">
    <property type="protein sequence ID" value="ASC69464.1"/>
    <property type="molecule type" value="Genomic_DNA"/>
</dbReference>
<evidence type="ECO:0000313" key="3">
    <source>
        <dbReference type="Proteomes" id="UP000191901"/>
    </source>
</evidence>
<dbReference type="RefSeq" id="WP_080812803.1">
    <property type="nucleotide sequence ID" value="NZ_CP021983.2"/>
</dbReference>
<dbReference type="Proteomes" id="UP000191901">
    <property type="component" value="Chromosome"/>
</dbReference>
<dbReference type="InterPro" id="IPR025309">
    <property type="entry name" value="KTSC_dom"/>
</dbReference>
<sequence>MVIFNSGKTYQYSEVPQETYEELLAADSKGSYMRSLMIDCYPCALMRKR</sequence>
<evidence type="ECO:0000313" key="2">
    <source>
        <dbReference type="EMBL" id="ASC69464.1"/>
    </source>
</evidence>
<name>A0A1Z3HGP9_9CYAN</name>
<dbReference type="AlphaFoldDB" id="A0A1Z3HGP9"/>